<gene>
    <name evidence="2" type="ORF">LCGC14_2297830</name>
    <name evidence="1" type="ORF">LCGC14_2512710</name>
</gene>
<evidence type="ECO:0000313" key="1">
    <source>
        <dbReference type="EMBL" id="KKL14732.1"/>
    </source>
</evidence>
<accession>A0A0F9CPA0</accession>
<name>A0A0F9CPA0_9ZZZZ</name>
<sequence>MWTTEILERMNNTMLIVKKDGNVRGSVKFFTRTDDANEDGEAEELKEFVVLIEKMNDGANDG</sequence>
<proteinExistence type="predicted"/>
<comment type="caution">
    <text evidence="2">The sequence shown here is derived from an EMBL/GenBank/DDBJ whole genome shotgun (WGS) entry which is preliminary data.</text>
</comment>
<dbReference type="EMBL" id="LAZR01032331">
    <property type="protein sequence ID" value="KKL51203.1"/>
    <property type="molecule type" value="Genomic_DNA"/>
</dbReference>
<organism evidence="2">
    <name type="scientific">marine sediment metagenome</name>
    <dbReference type="NCBI Taxonomy" id="412755"/>
    <lineage>
        <taxon>unclassified sequences</taxon>
        <taxon>metagenomes</taxon>
        <taxon>ecological metagenomes</taxon>
    </lineage>
</organism>
<dbReference type="AlphaFoldDB" id="A0A0F9CPA0"/>
<reference evidence="2" key="1">
    <citation type="journal article" date="2015" name="Nature">
        <title>Complex archaea that bridge the gap between prokaryotes and eukaryotes.</title>
        <authorList>
            <person name="Spang A."/>
            <person name="Saw J.H."/>
            <person name="Jorgensen S.L."/>
            <person name="Zaremba-Niedzwiedzka K."/>
            <person name="Martijn J."/>
            <person name="Lind A.E."/>
            <person name="van Eijk R."/>
            <person name="Schleper C."/>
            <person name="Guy L."/>
            <person name="Ettema T.J."/>
        </authorList>
    </citation>
    <scope>NUCLEOTIDE SEQUENCE</scope>
</reference>
<protein>
    <submittedName>
        <fullName evidence="2">Uncharacterized protein</fullName>
    </submittedName>
</protein>
<evidence type="ECO:0000313" key="2">
    <source>
        <dbReference type="EMBL" id="KKL51203.1"/>
    </source>
</evidence>
<dbReference type="EMBL" id="LAZR01040342">
    <property type="protein sequence ID" value="KKL14732.1"/>
    <property type="molecule type" value="Genomic_DNA"/>
</dbReference>